<evidence type="ECO:0000259" key="2">
    <source>
        <dbReference type="Pfam" id="PF12850"/>
    </source>
</evidence>
<gene>
    <name evidence="3" type="ORF">ACFSTE_14680</name>
</gene>
<reference evidence="4" key="1">
    <citation type="journal article" date="2019" name="Int. J. Syst. Evol. Microbiol.">
        <title>The Global Catalogue of Microorganisms (GCM) 10K type strain sequencing project: providing services to taxonomists for standard genome sequencing and annotation.</title>
        <authorList>
            <consortium name="The Broad Institute Genomics Platform"/>
            <consortium name="The Broad Institute Genome Sequencing Center for Infectious Disease"/>
            <person name="Wu L."/>
            <person name="Ma J."/>
        </authorList>
    </citation>
    <scope>NUCLEOTIDE SEQUENCE [LARGE SCALE GENOMIC DNA]</scope>
    <source>
        <strain evidence="4">KCTC 42423</strain>
    </source>
</reference>
<comment type="caution">
    <text evidence="3">The sequence shown here is derived from an EMBL/GenBank/DDBJ whole genome shotgun (WGS) entry which is preliminary data.</text>
</comment>
<organism evidence="3 4">
    <name type="scientific">Aquimarina hainanensis</name>
    <dbReference type="NCBI Taxonomy" id="1578017"/>
    <lineage>
        <taxon>Bacteria</taxon>
        <taxon>Pseudomonadati</taxon>
        <taxon>Bacteroidota</taxon>
        <taxon>Flavobacteriia</taxon>
        <taxon>Flavobacteriales</taxon>
        <taxon>Flavobacteriaceae</taxon>
        <taxon>Aquimarina</taxon>
    </lineage>
</organism>
<comment type="similarity">
    <text evidence="1">Belongs to the metallophosphoesterase superfamily. YfcE family.</text>
</comment>
<dbReference type="Gene3D" id="3.60.21.10">
    <property type="match status" value="1"/>
</dbReference>
<sequence length="176" mass="20756">MSTIFFTSDHHFGHRGIIKHAKRPFRSVEEMNETMILRWNEKVKKNDIVYHLGDIGLMASRRLVEILERLNGKIHLIKGNHDDLNRNCKDRFEWIKDYQELKLPNPDSANNQLIVMMHYPLMTWKGKYSGSYHLFGHSHGKLTSFNRKSALDVGVDCHDFYPISYEEVRCIIKKVN</sequence>
<feature type="domain" description="Calcineurin-like phosphoesterase" evidence="2">
    <location>
        <begin position="34"/>
        <end position="140"/>
    </location>
</feature>
<dbReference type="InterPro" id="IPR024654">
    <property type="entry name" value="Calcineurin-like_PHP_lpxH"/>
</dbReference>
<accession>A0ABW5N941</accession>
<dbReference type="EMBL" id="JBHULX010000030">
    <property type="protein sequence ID" value="MFD2592082.1"/>
    <property type="molecule type" value="Genomic_DNA"/>
</dbReference>
<evidence type="ECO:0000313" key="3">
    <source>
        <dbReference type="EMBL" id="MFD2592082.1"/>
    </source>
</evidence>
<dbReference type="Pfam" id="PF12850">
    <property type="entry name" value="Metallophos_2"/>
    <property type="match status" value="1"/>
</dbReference>
<protein>
    <submittedName>
        <fullName evidence="3">Metallophosphoesterase</fullName>
    </submittedName>
</protein>
<proteinExistence type="inferred from homology"/>
<dbReference type="Proteomes" id="UP001597459">
    <property type="component" value="Unassembled WGS sequence"/>
</dbReference>
<evidence type="ECO:0000313" key="4">
    <source>
        <dbReference type="Proteomes" id="UP001597459"/>
    </source>
</evidence>
<dbReference type="InterPro" id="IPR029052">
    <property type="entry name" value="Metallo-depent_PP-like"/>
</dbReference>
<dbReference type="SUPFAM" id="SSF56300">
    <property type="entry name" value="Metallo-dependent phosphatases"/>
    <property type="match status" value="1"/>
</dbReference>
<keyword evidence="4" id="KW-1185">Reference proteome</keyword>
<name>A0ABW5N941_9FLAO</name>
<dbReference type="RefSeq" id="WP_378253606.1">
    <property type="nucleotide sequence ID" value="NZ_JBHSJV010000001.1"/>
</dbReference>
<evidence type="ECO:0000256" key="1">
    <source>
        <dbReference type="ARBA" id="ARBA00008950"/>
    </source>
</evidence>